<keyword evidence="3" id="KW-1185">Reference proteome</keyword>
<keyword evidence="1" id="KW-1133">Transmembrane helix</keyword>
<proteinExistence type="predicted"/>
<evidence type="ECO:0000313" key="2">
    <source>
        <dbReference type="EMBL" id="OIN59896.1"/>
    </source>
</evidence>
<feature type="transmembrane region" description="Helical" evidence="1">
    <location>
        <begin position="7"/>
        <end position="25"/>
    </location>
</feature>
<protein>
    <submittedName>
        <fullName evidence="2">Uncharacterized protein</fullName>
    </submittedName>
</protein>
<organism evidence="2 3">
    <name type="scientific">Arsenicibacter rosenii</name>
    <dbReference type="NCBI Taxonomy" id="1750698"/>
    <lineage>
        <taxon>Bacteria</taxon>
        <taxon>Pseudomonadati</taxon>
        <taxon>Bacteroidota</taxon>
        <taxon>Cytophagia</taxon>
        <taxon>Cytophagales</taxon>
        <taxon>Spirosomataceae</taxon>
        <taxon>Arsenicibacter</taxon>
    </lineage>
</organism>
<dbReference type="EMBL" id="MORL01000003">
    <property type="protein sequence ID" value="OIN59896.1"/>
    <property type="molecule type" value="Genomic_DNA"/>
</dbReference>
<keyword evidence="1" id="KW-0472">Membrane</keyword>
<evidence type="ECO:0000256" key="1">
    <source>
        <dbReference type="SAM" id="Phobius"/>
    </source>
</evidence>
<dbReference type="Proteomes" id="UP000181790">
    <property type="component" value="Unassembled WGS sequence"/>
</dbReference>
<name>A0A1S2VNZ2_9BACT</name>
<sequence>MKRTGYLFTYLLLLTVAGIVVLFLMPLSAHPFPNLLPAIKPLGFFLPLLASLVLYPVFITVSVTVSGDDLLIRKGFGQRTRIRFDDILGYNEQAAGSKWAPEKKQLTIYTQTEWFSILETHFTGYADLKERLTQYGKPVPFRQGLNRGETRLLRGFVLGYVAFIAGLVWLGYAAYTPATPSHKTHRLQATIDEVRIIKSGKGRPLGAAFRLNEYPQFSFRATKKEFGDEVLSLPDQLRTGQTVQLTIMEQDFARKLTGTDALSFGDKFDDFTQINVFRIEAAINDSRLALTANTPPHADTHTRPVLWVLGAVAGLLIAWTCWVWIDRHQMRQILLRINQSASGN</sequence>
<gene>
    <name evidence="2" type="ORF">BLX24_08605</name>
</gene>
<feature type="transmembrane region" description="Helical" evidence="1">
    <location>
        <begin position="152"/>
        <end position="175"/>
    </location>
</feature>
<keyword evidence="1" id="KW-0812">Transmembrane</keyword>
<comment type="caution">
    <text evidence="2">The sequence shown here is derived from an EMBL/GenBank/DDBJ whole genome shotgun (WGS) entry which is preliminary data.</text>
</comment>
<feature type="transmembrane region" description="Helical" evidence="1">
    <location>
        <begin position="305"/>
        <end position="325"/>
    </location>
</feature>
<dbReference type="AlphaFoldDB" id="A0A1S2VNZ2"/>
<evidence type="ECO:0000313" key="3">
    <source>
        <dbReference type="Proteomes" id="UP000181790"/>
    </source>
</evidence>
<accession>A0A1S2VNZ2</accession>
<feature type="transmembrane region" description="Helical" evidence="1">
    <location>
        <begin position="45"/>
        <end position="65"/>
    </location>
</feature>
<reference evidence="2 3" key="1">
    <citation type="submission" date="2016-10" db="EMBL/GenBank/DDBJ databases">
        <title>Arsenicibacter rosenii gen. nov., sp. nov., an efficient arsenic-methylating bacterium isolated from an arsenic-contaminated paddy soil.</title>
        <authorList>
            <person name="Huang K."/>
        </authorList>
    </citation>
    <scope>NUCLEOTIDE SEQUENCE [LARGE SCALE GENOMIC DNA]</scope>
    <source>
        <strain evidence="2 3">SM-1</strain>
    </source>
</reference>